<feature type="domain" description="ERAP1-like C-terminal" evidence="9">
    <location>
        <begin position="544"/>
        <end position="865"/>
    </location>
</feature>
<dbReference type="RefSeq" id="XP_064765553.1">
    <property type="nucleotide sequence ID" value="XM_064915574.1"/>
</dbReference>
<gene>
    <name evidence="11" type="ORF">BZA70DRAFT_96728</name>
</gene>
<proteinExistence type="inferred from homology"/>
<dbReference type="PRINTS" id="PR00756">
    <property type="entry name" value="ALADIPTASE"/>
</dbReference>
<dbReference type="EC" id="3.4.11.-" evidence="7"/>
<protein>
    <recommendedName>
        <fullName evidence="7">Aminopeptidase</fullName>
        <ecNumber evidence="7">3.4.11.-</ecNumber>
    </recommendedName>
</protein>
<evidence type="ECO:0000259" key="9">
    <source>
        <dbReference type="Pfam" id="PF11838"/>
    </source>
</evidence>
<dbReference type="Gene3D" id="2.60.40.1910">
    <property type="match status" value="1"/>
</dbReference>
<dbReference type="PANTHER" id="PTHR11533">
    <property type="entry name" value="PROTEASE M1 ZINC METALLOPROTEASE"/>
    <property type="match status" value="1"/>
</dbReference>
<evidence type="ECO:0000313" key="11">
    <source>
        <dbReference type="EMBL" id="KAK7202520.1"/>
    </source>
</evidence>
<dbReference type="Pfam" id="PF17900">
    <property type="entry name" value="Peptidase_M1_N"/>
    <property type="match status" value="1"/>
</dbReference>
<keyword evidence="2 7" id="KW-0645">Protease</keyword>
<evidence type="ECO:0000259" key="10">
    <source>
        <dbReference type="Pfam" id="PF17900"/>
    </source>
</evidence>
<keyword evidence="12" id="KW-1185">Reference proteome</keyword>
<keyword evidence="5 7" id="KW-0862">Zinc</keyword>
<keyword evidence="6 7" id="KW-0482">Metalloprotease</keyword>
<comment type="similarity">
    <text evidence="1 7">Belongs to the peptidase M1 family.</text>
</comment>
<evidence type="ECO:0000256" key="1">
    <source>
        <dbReference type="ARBA" id="ARBA00010136"/>
    </source>
</evidence>
<dbReference type="InterPro" id="IPR042097">
    <property type="entry name" value="Aminopeptidase_N-like_N_sf"/>
</dbReference>
<dbReference type="InterPro" id="IPR050344">
    <property type="entry name" value="Peptidase_M1_aminopeptidases"/>
</dbReference>
<dbReference type="EMBL" id="JBBJBU010000016">
    <property type="protein sequence ID" value="KAK7202520.1"/>
    <property type="molecule type" value="Genomic_DNA"/>
</dbReference>
<feature type="domain" description="Aminopeptidase N-like N-terminal" evidence="10">
    <location>
        <begin position="11"/>
        <end position="210"/>
    </location>
</feature>
<dbReference type="Gene3D" id="2.60.40.1730">
    <property type="entry name" value="tricorn interacting facor f3 domain"/>
    <property type="match status" value="1"/>
</dbReference>
<reference evidence="11 12" key="1">
    <citation type="submission" date="2024-03" db="EMBL/GenBank/DDBJ databases">
        <title>Genome-scale model development and genomic sequencing of the oleaginous clade Lipomyces.</title>
        <authorList>
            <consortium name="Lawrence Berkeley National Laboratory"/>
            <person name="Czajka J.J."/>
            <person name="Han Y."/>
            <person name="Kim J."/>
            <person name="Mondo S.J."/>
            <person name="Hofstad B.A."/>
            <person name="Robles A."/>
            <person name="Haridas S."/>
            <person name="Riley R."/>
            <person name="LaButti K."/>
            <person name="Pangilinan J."/>
            <person name="Andreopoulos W."/>
            <person name="Lipzen A."/>
            <person name="Yan J."/>
            <person name="Wang M."/>
            <person name="Ng V."/>
            <person name="Grigoriev I.V."/>
            <person name="Spatafora J.W."/>
            <person name="Magnuson J.K."/>
            <person name="Baker S.E."/>
            <person name="Pomraning K.R."/>
        </authorList>
    </citation>
    <scope>NUCLEOTIDE SEQUENCE [LARGE SCALE GENOMIC DNA]</scope>
    <source>
        <strain evidence="11 12">Phaff 52-87</strain>
    </source>
</reference>
<keyword evidence="3 7" id="KW-0479">Metal-binding</keyword>
<evidence type="ECO:0000256" key="5">
    <source>
        <dbReference type="ARBA" id="ARBA00022833"/>
    </source>
</evidence>
<sequence>MDREILPAVVKPTHYSLLIYDLDFSAFTFKGAVKIDVDVLEKAAEIKLNVREIDVIKAAVSLELNKTTSEIAVSSIDTDTKAEVVTLTLAEPIPTEAARAAITIEFAGTMNDKMAGFYRSKYTDADGKEAYMYSTQFEATDARRAFPCFDEPALKATFDFAITIPEEWTALSNMPEVSSKTPEDGKKAGTAGTKLKTVTFATTPVMSTYLLAWALGDFEYVEAFTDRLYDGKKIPVRVYTTKGIVKQGLYALEDARKIVDYFSSIFEIDYMLPKVDLLAVHEFSHGAMENWGLITYRTTALLFDPETSDAKYKNRVSYVVAHELAHQWFGNYVTMAWWNELWLNEGFATWVGWLAIDYLYPDWDVFGVFVSDSLQGALGLDSLRQSHPIEVPVKSALDIDQIFDAISYLKGASSIRMISSHLGVKTFLKGVSTYLKEHAYGNATTKDLWDAVGRASGIDVNSIMSEWITKIGFPVVTVTESETGVSLRQDRFLAAGDVKPEENDTQWWIPLGIFTDSGSASAISGVSAFSNRETILTGLGPDDFYKLNKNQTGVYRVNYPPERLAKLGRAIDKLSVTDKVGLVADASCMALAGLGSTAGIFELVDGMRNETSYIVWSEVFQRVAALKSVWFEKVPESKAPLQAFTRSLVSPMVKRLGWEFKDSDDYLTVQLRVLLISAAGNAGDEEVVAEAKAQFAKYAAGDKSAIHPNLRRAVFSIVIGQEDATDEEAQAVYDVILKEVLTPSSVDGKEIALFAIGKASKEKLIKDDLDLLLSGKVAVQDLHTLAASLASNSNARWLLWEFVKTNWETIYSLMSGNMVILDRFIKFTIAGFSSMKAYEDIEKFFADKDTHGYERSVGQGLDIIKSNAAWVERDAAVVAGWLKEKGY</sequence>
<dbReference type="InterPro" id="IPR027268">
    <property type="entry name" value="Peptidase_M4/M1_CTD_sf"/>
</dbReference>
<keyword evidence="4 7" id="KW-0378">Hydrolase</keyword>
<accession>A0ABR1EY58</accession>
<evidence type="ECO:0000313" key="12">
    <source>
        <dbReference type="Proteomes" id="UP001498771"/>
    </source>
</evidence>
<comment type="caution">
    <text evidence="11">The sequence shown here is derived from an EMBL/GenBank/DDBJ whole genome shotgun (WGS) entry which is preliminary data.</text>
</comment>
<dbReference type="SUPFAM" id="SSF55486">
    <property type="entry name" value="Metalloproteases ('zincins'), catalytic domain"/>
    <property type="match status" value="1"/>
</dbReference>
<dbReference type="CDD" id="cd09601">
    <property type="entry name" value="M1_APN-Q_like"/>
    <property type="match status" value="1"/>
</dbReference>
<evidence type="ECO:0000256" key="2">
    <source>
        <dbReference type="ARBA" id="ARBA00022670"/>
    </source>
</evidence>
<evidence type="ECO:0000256" key="4">
    <source>
        <dbReference type="ARBA" id="ARBA00022801"/>
    </source>
</evidence>
<keyword evidence="7" id="KW-0031">Aminopeptidase</keyword>
<evidence type="ECO:0000256" key="3">
    <source>
        <dbReference type="ARBA" id="ARBA00022723"/>
    </source>
</evidence>
<dbReference type="Proteomes" id="UP001498771">
    <property type="component" value="Unassembled WGS sequence"/>
</dbReference>
<name>A0ABR1EY58_9ASCO</name>
<evidence type="ECO:0000256" key="7">
    <source>
        <dbReference type="RuleBase" id="RU364040"/>
    </source>
</evidence>
<dbReference type="Pfam" id="PF01433">
    <property type="entry name" value="Peptidase_M1"/>
    <property type="match status" value="1"/>
</dbReference>
<dbReference type="Gene3D" id="1.10.390.10">
    <property type="entry name" value="Neutral Protease Domain 2"/>
    <property type="match status" value="1"/>
</dbReference>
<dbReference type="SUPFAM" id="SSF63737">
    <property type="entry name" value="Leukotriene A4 hydrolase N-terminal domain"/>
    <property type="match status" value="1"/>
</dbReference>
<dbReference type="Gene3D" id="1.25.50.20">
    <property type="match status" value="1"/>
</dbReference>
<evidence type="ECO:0000256" key="6">
    <source>
        <dbReference type="ARBA" id="ARBA00023049"/>
    </source>
</evidence>
<dbReference type="InterPro" id="IPR024571">
    <property type="entry name" value="ERAP1-like_C_dom"/>
</dbReference>
<feature type="domain" description="Peptidase M1 membrane alanine aminopeptidase" evidence="8">
    <location>
        <begin position="250"/>
        <end position="467"/>
    </location>
</feature>
<dbReference type="InterPro" id="IPR014782">
    <property type="entry name" value="Peptidase_M1_dom"/>
</dbReference>
<dbReference type="Pfam" id="PF11838">
    <property type="entry name" value="ERAP1_C"/>
    <property type="match status" value="1"/>
</dbReference>
<dbReference type="GeneID" id="90041086"/>
<evidence type="ECO:0000259" key="8">
    <source>
        <dbReference type="Pfam" id="PF01433"/>
    </source>
</evidence>
<organism evidence="11 12">
    <name type="scientific">Myxozyma melibiosi</name>
    <dbReference type="NCBI Taxonomy" id="54550"/>
    <lineage>
        <taxon>Eukaryota</taxon>
        <taxon>Fungi</taxon>
        <taxon>Dikarya</taxon>
        <taxon>Ascomycota</taxon>
        <taxon>Saccharomycotina</taxon>
        <taxon>Lipomycetes</taxon>
        <taxon>Lipomycetales</taxon>
        <taxon>Lipomycetaceae</taxon>
        <taxon>Myxozyma</taxon>
    </lineage>
</organism>
<dbReference type="InterPro" id="IPR001930">
    <property type="entry name" value="Peptidase_M1"/>
</dbReference>
<dbReference type="PANTHER" id="PTHR11533:SF171">
    <property type="entry name" value="AMINOPEPTIDASE"/>
    <property type="match status" value="1"/>
</dbReference>
<dbReference type="InterPro" id="IPR045357">
    <property type="entry name" value="Aminopeptidase_N-like_N"/>
</dbReference>
<comment type="cofactor">
    <cofactor evidence="7">
        <name>Zn(2+)</name>
        <dbReference type="ChEBI" id="CHEBI:29105"/>
    </cofactor>
    <text evidence="7">Binds 1 zinc ion per subunit.</text>
</comment>
<dbReference type="InterPro" id="IPR034016">
    <property type="entry name" value="M1_APN-typ"/>
</dbReference>